<dbReference type="AlphaFoldDB" id="A0AAP0F4A5"/>
<accession>A0AAP0F4A5</accession>
<proteinExistence type="predicted"/>
<evidence type="ECO:0008006" key="3">
    <source>
        <dbReference type="Google" id="ProtNLM"/>
    </source>
</evidence>
<dbReference type="PANTHER" id="PTHR10826:SF36">
    <property type="entry name" value="OS08G0439900 PROTEIN"/>
    <property type="match status" value="1"/>
</dbReference>
<dbReference type="GO" id="GO:0005759">
    <property type="term" value="C:mitochondrial matrix"/>
    <property type="evidence" value="ECO:0007669"/>
    <property type="project" value="InterPro"/>
</dbReference>
<dbReference type="PANTHER" id="PTHR10826">
    <property type="entry name" value="COMPLEMENT COMPONENT 1"/>
    <property type="match status" value="1"/>
</dbReference>
<comment type="caution">
    <text evidence="1">The sequence shown here is derived from an EMBL/GenBank/DDBJ whole genome shotgun (WGS) entry which is preliminary data.</text>
</comment>
<dbReference type="InterPro" id="IPR036561">
    <property type="entry name" value="MAM33_sf"/>
</dbReference>
<keyword evidence="2" id="KW-1185">Reference proteome</keyword>
<reference evidence="1 2" key="1">
    <citation type="submission" date="2024-01" db="EMBL/GenBank/DDBJ databases">
        <title>Genome assemblies of Stephania.</title>
        <authorList>
            <person name="Yang L."/>
        </authorList>
    </citation>
    <scope>NUCLEOTIDE SEQUENCE [LARGE SCALE GENOMIC DNA]</scope>
    <source>
        <strain evidence="1">JXDWG</strain>
        <tissue evidence="1">Leaf</tissue>
    </source>
</reference>
<dbReference type="Gene3D" id="3.10.280.10">
    <property type="entry name" value="Mitochondrial glycoprotein"/>
    <property type="match status" value="1"/>
</dbReference>
<sequence length="237" mass="27249">MARVLRASRRLIFSISRPISPISPSLQSLKPLFASRFQSRDYITEMRKSTIESNLLRTLRSEIQYELEYSPPQQFEKEFDSFSIEDRKGEQWIRLRGKHGEEEDIKIEVTMFDGAVPVKKSGGGGGGGEDVKLHMSLIVDISKGENCDVLEFICSAWPDALEIQKVFMLRRDGTPGAPYVGPEFKELDDELQKELQEYLEARGVNDELADFLHAYMMNKDKTELINWMENVKCFVDK</sequence>
<dbReference type="SUPFAM" id="SSF54529">
    <property type="entry name" value="Mitochondrial glycoprotein MAM33-like"/>
    <property type="match status" value="1"/>
</dbReference>
<name>A0AAP0F4A5_9MAGN</name>
<evidence type="ECO:0000313" key="1">
    <source>
        <dbReference type="EMBL" id="KAK9100374.1"/>
    </source>
</evidence>
<gene>
    <name evidence="1" type="ORF">Scep_023804</name>
</gene>
<organism evidence="1 2">
    <name type="scientific">Stephania cephalantha</name>
    <dbReference type="NCBI Taxonomy" id="152367"/>
    <lineage>
        <taxon>Eukaryota</taxon>
        <taxon>Viridiplantae</taxon>
        <taxon>Streptophyta</taxon>
        <taxon>Embryophyta</taxon>
        <taxon>Tracheophyta</taxon>
        <taxon>Spermatophyta</taxon>
        <taxon>Magnoliopsida</taxon>
        <taxon>Ranunculales</taxon>
        <taxon>Menispermaceae</taxon>
        <taxon>Menispermoideae</taxon>
        <taxon>Cissampelideae</taxon>
        <taxon>Stephania</taxon>
    </lineage>
</organism>
<dbReference type="Proteomes" id="UP001419268">
    <property type="component" value="Unassembled WGS sequence"/>
</dbReference>
<dbReference type="FunFam" id="3.10.280.10:FF:000003">
    <property type="entry name" value="Mitochondrial glycoprotein"/>
    <property type="match status" value="1"/>
</dbReference>
<dbReference type="InterPro" id="IPR003428">
    <property type="entry name" value="MAM33"/>
</dbReference>
<dbReference type="EMBL" id="JBBNAG010000010">
    <property type="protein sequence ID" value="KAK9100374.1"/>
    <property type="molecule type" value="Genomic_DNA"/>
</dbReference>
<protein>
    <recommendedName>
        <fullName evidence="3">Mitochondrial glycoprotein</fullName>
    </recommendedName>
</protein>
<evidence type="ECO:0000313" key="2">
    <source>
        <dbReference type="Proteomes" id="UP001419268"/>
    </source>
</evidence>
<dbReference type="Pfam" id="PF02330">
    <property type="entry name" value="MAM33"/>
    <property type="match status" value="1"/>
</dbReference>